<dbReference type="Pfam" id="PF02519">
    <property type="entry name" value="Auxin_inducible"/>
    <property type="match status" value="1"/>
</dbReference>
<dbReference type="GO" id="GO:0009733">
    <property type="term" value="P:response to auxin"/>
    <property type="evidence" value="ECO:0007669"/>
    <property type="project" value="InterPro"/>
</dbReference>
<accession>A0A5N6NMT4</accession>
<keyword evidence="3" id="KW-1185">Reference proteome</keyword>
<gene>
    <name evidence="2" type="ORF">E3N88_18676</name>
</gene>
<dbReference type="PANTHER" id="PTHR31929">
    <property type="entry name" value="SAUR-LIKE AUXIN-RESPONSIVE PROTEIN FAMILY-RELATED"/>
    <property type="match status" value="1"/>
</dbReference>
<dbReference type="Proteomes" id="UP000326396">
    <property type="component" value="Linkage Group LG18"/>
</dbReference>
<evidence type="ECO:0008006" key="4">
    <source>
        <dbReference type="Google" id="ProtNLM"/>
    </source>
</evidence>
<dbReference type="AlphaFoldDB" id="A0A5N6NMT4"/>
<reference evidence="2 3" key="1">
    <citation type="submission" date="2019-05" db="EMBL/GenBank/DDBJ databases">
        <title>Mikania micrantha, genome provides insights into the molecular mechanism of rapid growth.</title>
        <authorList>
            <person name="Liu B."/>
        </authorList>
    </citation>
    <scope>NUCLEOTIDE SEQUENCE [LARGE SCALE GENOMIC DNA]</scope>
    <source>
        <strain evidence="2">NLD-2019</strain>
        <tissue evidence="2">Leaf</tissue>
    </source>
</reference>
<dbReference type="InterPro" id="IPR003676">
    <property type="entry name" value="SAUR_fam"/>
</dbReference>
<evidence type="ECO:0000313" key="3">
    <source>
        <dbReference type="Proteomes" id="UP000326396"/>
    </source>
</evidence>
<comment type="caution">
    <text evidence="2">The sequence shown here is derived from an EMBL/GenBank/DDBJ whole genome shotgun (WGS) entry which is preliminary data.</text>
</comment>
<dbReference type="OrthoDB" id="625231at2759"/>
<proteinExistence type="inferred from homology"/>
<evidence type="ECO:0000313" key="2">
    <source>
        <dbReference type="EMBL" id="KAD4982005.1"/>
    </source>
</evidence>
<dbReference type="EMBL" id="SZYD01000010">
    <property type="protein sequence ID" value="KAD4982005.1"/>
    <property type="molecule type" value="Genomic_DNA"/>
</dbReference>
<name>A0A5N6NMT4_9ASTR</name>
<comment type="similarity">
    <text evidence="1">Belongs to the ARG7 family.</text>
</comment>
<evidence type="ECO:0000256" key="1">
    <source>
        <dbReference type="ARBA" id="ARBA00006974"/>
    </source>
</evidence>
<protein>
    <recommendedName>
        <fullName evidence="4">Small auxin-up RNA</fullName>
    </recommendedName>
</protein>
<organism evidence="2 3">
    <name type="scientific">Mikania micrantha</name>
    <name type="common">bitter vine</name>
    <dbReference type="NCBI Taxonomy" id="192012"/>
    <lineage>
        <taxon>Eukaryota</taxon>
        <taxon>Viridiplantae</taxon>
        <taxon>Streptophyta</taxon>
        <taxon>Embryophyta</taxon>
        <taxon>Tracheophyta</taxon>
        <taxon>Spermatophyta</taxon>
        <taxon>Magnoliopsida</taxon>
        <taxon>eudicotyledons</taxon>
        <taxon>Gunneridae</taxon>
        <taxon>Pentapetalae</taxon>
        <taxon>asterids</taxon>
        <taxon>campanulids</taxon>
        <taxon>Asterales</taxon>
        <taxon>Asteraceae</taxon>
        <taxon>Asteroideae</taxon>
        <taxon>Heliantheae alliance</taxon>
        <taxon>Eupatorieae</taxon>
        <taxon>Mikania</taxon>
    </lineage>
</organism>
<sequence>MKQALGERRGHIRGVGRVVKSVPAEMSSSYNTQSQGWQQNWKQQMREQVQQEVQVQMNENLHKIQADFARQFEEMRQSFQQQKYSQNEEEEENESAVCCSVNIPFKRLEEKQDSKISLNYPKMGIIRLRSIILNRKHFSRLHSHWTRNHCDVPKGYMVIYVGENQKTRLLVRLSILEHPLFQELLRKSEEEFGFDHPMGGLTLHCREDEFLDLTSRLPIS</sequence>